<dbReference type="Proteomes" id="UP000230390">
    <property type="component" value="Unassembled WGS sequence"/>
</dbReference>
<sequence>MFTMISLIYLQMGLAVNLAGSTVSGEFKTLAQCQKAAARQKGALPIPRGYAAAWQDTLCVPINREVRVGNERQTDFEKLLADALEPRACDSEGVCRRAGIERGGGKH</sequence>
<name>A0A2G8TDV0_9BURK</name>
<proteinExistence type="predicted"/>
<reference evidence="1 2" key="1">
    <citation type="submission" date="2017-10" db="EMBL/GenBank/DDBJ databases">
        <title>Massilia psychrophilum sp. nov., a novel purple-pigmented bacterium isolated from Tianshan glacier, Xinjiang Municipality, China.</title>
        <authorList>
            <person name="Wang H."/>
        </authorList>
    </citation>
    <scope>NUCLEOTIDE SEQUENCE [LARGE SCALE GENOMIC DNA]</scope>
    <source>
        <strain evidence="1 2">JCM 30074</strain>
    </source>
</reference>
<evidence type="ECO:0000313" key="2">
    <source>
        <dbReference type="Proteomes" id="UP000230390"/>
    </source>
</evidence>
<gene>
    <name evidence="1" type="ORF">CR105_14250</name>
</gene>
<dbReference type="OrthoDB" id="8758275at2"/>
<dbReference type="RefSeq" id="WP_099789135.1">
    <property type="nucleotide sequence ID" value="NZ_JBHLYV010000098.1"/>
</dbReference>
<protein>
    <submittedName>
        <fullName evidence="1">Uncharacterized protein</fullName>
    </submittedName>
</protein>
<evidence type="ECO:0000313" key="1">
    <source>
        <dbReference type="EMBL" id="PIL44235.1"/>
    </source>
</evidence>
<accession>A0A2G8TDV0</accession>
<comment type="caution">
    <text evidence="1">The sequence shown here is derived from an EMBL/GenBank/DDBJ whole genome shotgun (WGS) entry which is preliminary data.</text>
</comment>
<keyword evidence="2" id="KW-1185">Reference proteome</keyword>
<dbReference type="AlphaFoldDB" id="A0A2G8TDV0"/>
<dbReference type="EMBL" id="PDOC01000008">
    <property type="protein sequence ID" value="PIL44235.1"/>
    <property type="molecule type" value="Genomic_DNA"/>
</dbReference>
<organism evidence="1 2">
    <name type="scientific">Massilia eurypsychrophila</name>
    <dbReference type="NCBI Taxonomy" id="1485217"/>
    <lineage>
        <taxon>Bacteria</taxon>
        <taxon>Pseudomonadati</taxon>
        <taxon>Pseudomonadota</taxon>
        <taxon>Betaproteobacteria</taxon>
        <taxon>Burkholderiales</taxon>
        <taxon>Oxalobacteraceae</taxon>
        <taxon>Telluria group</taxon>
        <taxon>Massilia</taxon>
    </lineage>
</organism>